<dbReference type="Proteomes" id="UP000053257">
    <property type="component" value="Unassembled WGS sequence"/>
</dbReference>
<proteinExistence type="predicted"/>
<feature type="transmembrane region" description="Helical" evidence="2">
    <location>
        <begin position="94"/>
        <end position="112"/>
    </location>
</feature>
<dbReference type="PANTHER" id="PTHR40465">
    <property type="entry name" value="CHROMOSOME 1, WHOLE GENOME SHOTGUN SEQUENCE"/>
    <property type="match status" value="1"/>
</dbReference>
<evidence type="ECO:0000313" key="5">
    <source>
        <dbReference type="Proteomes" id="UP000053257"/>
    </source>
</evidence>
<feature type="region of interest" description="Disordered" evidence="1">
    <location>
        <begin position="315"/>
        <end position="348"/>
    </location>
</feature>
<keyword evidence="2" id="KW-0812">Transmembrane</keyword>
<dbReference type="InterPro" id="IPR045339">
    <property type="entry name" value="DUF6534"/>
</dbReference>
<keyword evidence="2" id="KW-1133">Transmembrane helix</keyword>
<sequence length="348" mass="38216">MSNTTSTAHMDTAVLGGSKFLGVLFNWGLYGILTCQVYIYHLSFPRDGWTPKLLVYGTYIVDTAQTIIVSYDAFNTFARHFGDIAFLDVLQNEWMAIPLMTSIVSATVQLYYAYRIGILSESRLLRIAVCVLALTEGLAGVVASVQSYHTGRFTALESKANISTGIWLAGDAVCDITIAALMAYLLLRHDSPVTETHTLIRKLVRLIVQTGALTAVAASVDVILYYAYPHTPYHSCAATVLAKLYSNSLLAIFNSRVKIVGGRDWRASDPAGNLEVSDFTPRRRGDGLGPIVFTRTARTTTTVMTTDSYPSVARVQERSWRETDSDKDHSVEPTSSFKLNTLSEGEAV</sequence>
<feature type="compositionally biased region" description="Basic and acidic residues" evidence="1">
    <location>
        <begin position="315"/>
        <end position="331"/>
    </location>
</feature>
<reference evidence="4 5" key="1">
    <citation type="journal article" date="2014" name="PLoS Genet.">
        <title>Analysis of the Phlebiopsis gigantea genome, transcriptome and secretome provides insight into its pioneer colonization strategies of wood.</title>
        <authorList>
            <person name="Hori C."/>
            <person name="Ishida T."/>
            <person name="Igarashi K."/>
            <person name="Samejima M."/>
            <person name="Suzuki H."/>
            <person name="Master E."/>
            <person name="Ferreira P."/>
            <person name="Ruiz-Duenas F.J."/>
            <person name="Held B."/>
            <person name="Canessa P."/>
            <person name="Larrondo L.F."/>
            <person name="Schmoll M."/>
            <person name="Druzhinina I.S."/>
            <person name="Kubicek C.P."/>
            <person name="Gaskell J.A."/>
            <person name="Kersten P."/>
            <person name="St John F."/>
            <person name="Glasner J."/>
            <person name="Sabat G."/>
            <person name="Splinter BonDurant S."/>
            <person name="Syed K."/>
            <person name="Yadav J."/>
            <person name="Mgbeahuruike A.C."/>
            <person name="Kovalchuk A."/>
            <person name="Asiegbu F.O."/>
            <person name="Lackner G."/>
            <person name="Hoffmeister D."/>
            <person name="Rencoret J."/>
            <person name="Gutierrez A."/>
            <person name="Sun H."/>
            <person name="Lindquist E."/>
            <person name="Barry K."/>
            <person name="Riley R."/>
            <person name="Grigoriev I.V."/>
            <person name="Henrissat B."/>
            <person name="Kues U."/>
            <person name="Berka R.M."/>
            <person name="Martinez A.T."/>
            <person name="Covert S.F."/>
            <person name="Blanchette R.A."/>
            <person name="Cullen D."/>
        </authorList>
    </citation>
    <scope>NUCLEOTIDE SEQUENCE [LARGE SCALE GENOMIC DNA]</scope>
    <source>
        <strain evidence="4 5">11061_1 CR5-6</strain>
    </source>
</reference>
<feature type="compositionally biased region" description="Polar residues" evidence="1">
    <location>
        <begin position="332"/>
        <end position="348"/>
    </location>
</feature>
<evidence type="ECO:0000313" key="4">
    <source>
        <dbReference type="EMBL" id="KIP06820.1"/>
    </source>
</evidence>
<organism evidence="4 5">
    <name type="scientific">Phlebiopsis gigantea (strain 11061_1 CR5-6)</name>
    <name type="common">White-rot fungus</name>
    <name type="synonym">Peniophora gigantea</name>
    <dbReference type="NCBI Taxonomy" id="745531"/>
    <lineage>
        <taxon>Eukaryota</taxon>
        <taxon>Fungi</taxon>
        <taxon>Dikarya</taxon>
        <taxon>Basidiomycota</taxon>
        <taxon>Agaricomycotina</taxon>
        <taxon>Agaricomycetes</taxon>
        <taxon>Polyporales</taxon>
        <taxon>Phanerochaetaceae</taxon>
        <taxon>Phlebiopsis</taxon>
    </lineage>
</organism>
<dbReference type="OrthoDB" id="2953893at2759"/>
<evidence type="ECO:0000259" key="3">
    <source>
        <dbReference type="Pfam" id="PF20152"/>
    </source>
</evidence>
<keyword evidence="2" id="KW-0472">Membrane</keyword>
<keyword evidence="5" id="KW-1185">Reference proteome</keyword>
<feature type="transmembrane region" description="Helical" evidence="2">
    <location>
        <begin position="165"/>
        <end position="186"/>
    </location>
</feature>
<feature type="domain" description="DUF6534" evidence="3">
    <location>
        <begin position="172"/>
        <end position="257"/>
    </location>
</feature>
<dbReference type="EMBL" id="KN840510">
    <property type="protein sequence ID" value="KIP06820.1"/>
    <property type="molecule type" value="Genomic_DNA"/>
</dbReference>
<dbReference type="HOGENOM" id="CLU_046025_2_1_1"/>
<name>A0A0C3SA89_PHLG1</name>
<dbReference type="AlphaFoldDB" id="A0A0C3SA89"/>
<accession>A0A0C3SA89</accession>
<feature type="transmembrane region" description="Helical" evidence="2">
    <location>
        <begin position="206"/>
        <end position="228"/>
    </location>
</feature>
<feature type="transmembrane region" description="Helical" evidence="2">
    <location>
        <begin position="124"/>
        <end position="145"/>
    </location>
</feature>
<dbReference type="Pfam" id="PF20152">
    <property type="entry name" value="DUF6534"/>
    <property type="match status" value="1"/>
</dbReference>
<dbReference type="PANTHER" id="PTHR40465:SF1">
    <property type="entry name" value="DUF6534 DOMAIN-CONTAINING PROTEIN"/>
    <property type="match status" value="1"/>
</dbReference>
<gene>
    <name evidence="4" type="ORF">PHLGIDRAFT_118667</name>
</gene>
<feature type="transmembrane region" description="Helical" evidence="2">
    <location>
        <begin position="20"/>
        <end position="41"/>
    </location>
</feature>
<evidence type="ECO:0000256" key="2">
    <source>
        <dbReference type="SAM" id="Phobius"/>
    </source>
</evidence>
<evidence type="ECO:0000256" key="1">
    <source>
        <dbReference type="SAM" id="MobiDB-lite"/>
    </source>
</evidence>
<protein>
    <recommendedName>
        <fullName evidence="3">DUF6534 domain-containing protein</fullName>
    </recommendedName>
</protein>